<sequence length="324" mass="37577">MINTINHIPAQISIDKLNKYEKNEEIIQQLSHLEIPFLDEPIMELENNDTFICESDLVLFSTSNNLEESFLQFHIYDKEHDDFIINHDIFLFSSINDSEYIYKNNKHYIALATCEKDIMLYDSLVFNPLTPQLLLKGHDDSVLAVKFFNNALYSGSDDKKILEWDLETLRIKESFTTNLNVEKIANAGNMIFYGEKNTIANLSTGTNFFIDGNLENMVGHENFLYLTTSSGSFYTYDSRNTCKPFFEHKYSEEPLTGLHFLNDKIGMCSKKGEIWVLDSKDFEIKNTENIKSTLFSIKLHESNVIFYGDEGDSLQMKKMRNVIF</sequence>
<dbReference type="Proteomes" id="UP001334084">
    <property type="component" value="Chromosome 1"/>
</dbReference>
<feature type="repeat" description="WD" evidence="1">
    <location>
        <begin position="135"/>
        <end position="174"/>
    </location>
</feature>
<organism evidence="2 3">
    <name type="scientific">Vairimorpha necatrix</name>
    <dbReference type="NCBI Taxonomy" id="6039"/>
    <lineage>
        <taxon>Eukaryota</taxon>
        <taxon>Fungi</taxon>
        <taxon>Fungi incertae sedis</taxon>
        <taxon>Microsporidia</taxon>
        <taxon>Nosematidae</taxon>
        <taxon>Vairimorpha</taxon>
    </lineage>
</organism>
<dbReference type="RefSeq" id="XP_065328564.1">
    <property type="nucleotide sequence ID" value="XM_065472492.1"/>
</dbReference>
<dbReference type="SUPFAM" id="SSF50978">
    <property type="entry name" value="WD40 repeat-like"/>
    <property type="match status" value="1"/>
</dbReference>
<dbReference type="GeneID" id="90540220"/>
<gene>
    <name evidence="2" type="ORF">VNE69_01356</name>
</gene>
<evidence type="ECO:0000313" key="3">
    <source>
        <dbReference type="Proteomes" id="UP001334084"/>
    </source>
</evidence>
<name>A0AAX4J8W9_9MICR</name>
<protein>
    <submittedName>
        <fullName evidence="2">WD40 repeat domain-containing protein</fullName>
    </submittedName>
</protein>
<accession>A0AAX4J8W9</accession>
<dbReference type="EMBL" id="CP142726">
    <property type="protein sequence ID" value="WUR02419.1"/>
    <property type="molecule type" value="Genomic_DNA"/>
</dbReference>
<dbReference type="InterPro" id="IPR015943">
    <property type="entry name" value="WD40/YVTN_repeat-like_dom_sf"/>
</dbReference>
<reference evidence="2" key="1">
    <citation type="journal article" date="2024" name="BMC Genomics">
        <title>Functional annotation of a divergent genome using sequence and structure-based similarity.</title>
        <authorList>
            <person name="Svedberg D."/>
            <person name="Winiger R.R."/>
            <person name="Berg A."/>
            <person name="Sharma H."/>
            <person name="Tellgren-Roth C."/>
            <person name="Debrunner-Vossbrinck B.A."/>
            <person name="Vossbrinck C.R."/>
            <person name="Barandun J."/>
        </authorList>
    </citation>
    <scope>NUCLEOTIDE SEQUENCE</scope>
    <source>
        <strain evidence="2">Illinois isolate</strain>
    </source>
</reference>
<dbReference type="SMART" id="SM00320">
    <property type="entry name" value="WD40"/>
    <property type="match status" value="1"/>
</dbReference>
<evidence type="ECO:0000313" key="2">
    <source>
        <dbReference type="EMBL" id="WUR02419.1"/>
    </source>
</evidence>
<evidence type="ECO:0000256" key="1">
    <source>
        <dbReference type="PROSITE-ProRule" id="PRU00221"/>
    </source>
</evidence>
<keyword evidence="1" id="KW-0853">WD repeat</keyword>
<dbReference type="AlphaFoldDB" id="A0AAX4J8W9"/>
<proteinExistence type="predicted"/>
<dbReference type="InterPro" id="IPR001680">
    <property type="entry name" value="WD40_rpt"/>
</dbReference>
<dbReference type="KEGG" id="vnx:VNE69_01356"/>
<dbReference type="PROSITE" id="PS50082">
    <property type="entry name" value="WD_REPEATS_2"/>
    <property type="match status" value="1"/>
</dbReference>
<dbReference type="InterPro" id="IPR036322">
    <property type="entry name" value="WD40_repeat_dom_sf"/>
</dbReference>
<keyword evidence="3" id="KW-1185">Reference proteome</keyword>
<dbReference type="PROSITE" id="PS50294">
    <property type="entry name" value="WD_REPEATS_REGION"/>
    <property type="match status" value="1"/>
</dbReference>
<dbReference type="Gene3D" id="2.130.10.10">
    <property type="entry name" value="YVTN repeat-like/Quinoprotein amine dehydrogenase"/>
    <property type="match status" value="1"/>
</dbReference>